<dbReference type="Proteomes" id="UP001374584">
    <property type="component" value="Unassembled WGS sequence"/>
</dbReference>
<dbReference type="FunFam" id="1.25.40.420:FF:000012">
    <property type="entry name" value="BTB/POZ and TAZ domain-containing protein 2"/>
    <property type="match status" value="1"/>
</dbReference>
<dbReference type="InterPro" id="IPR035898">
    <property type="entry name" value="TAZ_dom_sf"/>
</dbReference>
<accession>A0AAN9N6V0</accession>
<dbReference type="SMART" id="SM00225">
    <property type="entry name" value="BTB"/>
    <property type="match status" value="1"/>
</dbReference>
<evidence type="ECO:0000256" key="6">
    <source>
        <dbReference type="ARBA" id="ARBA00022833"/>
    </source>
</evidence>
<dbReference type="CDD" id="cd14733">
    <property type="entry name" value="BACK"/>
    <property type="match status" value="1"/>
</dbReference>
<dbReference type="InterPro" id="IPR000197">
    <property type="entry name" value="Znf_TAZ"/>
</dbReference>
<keyword evidence="5" id="KW-0833">Ubl conjugation pathway</keyword>
<dbReference type="FunFam" id="1.20.1020.10:FF:000004">
    <property type="entry name" value="BTB/POZ and TAZ domain-containing protein 2"/>
    <property type="match status" value="1"/>
</dbReference>
<gene>
    <name evidence="9" type="ORF">VNO80_09630</name>
</gene>
<keyword evidence="6" id="KW-0862">Zinc</keyword>
<dbReference type="PANTHER" id="PTHR46287">
    <property type="entry name" value="BTB/POZ AND TAZ DOMAIN-CONTAINING PROTEIN 3-RELATED"/>
    <property type="match status" value="1"/>
</dbReference>
<evidence type="ECO:0000313" key="10">
    <source>
        <dbReference type="Proteomes" id="UP001374584"/>
    </source>
</evidence>
<evidence type="ECO:0000256" key="7">
    <source>
        <dbReference type="SAM" id="MobiDB-lite"/>
    </source>
</evidence>
<organism evidence="9 10">
    <name type="scientific">Phaseolus coccineus</name>
    <name type="common">Scarlet runner bean</name>
    <name type="synonym">Phaseolus multiflorus</name>
    <dbReference type="NCBI Taxonomy" id="3886"/>
    <lineage>
        <taxon>Eukaryota</taxon>
        <taxon>Viridiplantae</taxon>
        <taxon>Streptophyta</taxon>
        <taxon>Embryophyta</taxon>
        <taxon>Tracheophyta</taxon>
        <taxon>Spermatophyta</taxon>
        <taxon>Magnoliopsida</taxon>
        <taxon>eudicotyledons</taxon>
        <taxon>Gunneridae</taxon>
        <taxon>Pentapetalae</taxon>
        <taxon>rosids</taxon>
        <taxon>fabids</taxon>
        <taxon>Fabales</taxon>
        <taxon>Fabaceae</taxon>
        <taxon>Papilionoideae</taxon>
        <taxon>50 kb inversion clade</taxon>
        <taxon>NPAAA clade</taxon>
        <taxon>indigoferoid/millettioid clade</taxon>
        <taxon>Phaseoleae</taxon>
        <taxon>Phaseolus</taxon>
    </lineage>
</organism>
<keyword evidence="3" id="KW-0479">Metal-binding</keyword>
<dbReference type="GO" id="GO:0009725">
    <property type="term" value="P:response to hormone"/>
    <property type="evidence" value="ECO:0007669"/>
    <property type="project" value="UniProtKB-ARBA"/>
</dbReference>
<evidence type="ECO:0000256" key="3">
    <source>
        <dbReference type="ARBA" id="ARBA00022723"/>
    </source>
</evidence>
<dbReference type="Pfam" id="PF02135">
    <property type="entry name" value="zf-TAZ"/>
    <property type="match status" value="1"/>
</dbReference>
<dbReference type="InterPro" id="IPR044513">
    <property type="entry name" value="BT1/2/3/4/5"/>
</dbReference>
<dbReference type="PROSITE" id="PS50097">
    <property type="entry name" value="BTB"/>
    <property type="match status" value="1"/>
</dbReference>
<dbReference type="GO" id="GO:0009751">
    <property type="term" value="P:response to salicylic acid"/>
    <property type="evidence" value="ECO:0007669"/>
    <property type="project" value="UniProtKB-ARBA"/>
</dbReference>
<dbReference type="InterPro" id="IPR011333">
    <property type="entry name" value="SKP1/BTB/POZ_sf"/>
</dbReference>
<comment type="pathway">
    <text evidence="2">Protein modification; protein ubiquitination.</text>
</comment>
<dbReference type="GO" id="GO:0012505">
    <property type="term" value="C:endomembrane system"/>
    <property type="evidence" value="ECO:0007669"/>
    <property type="project" value="UniProtKB-SubCell"/>
</dbReference>
<feature type="domain" description="BTB" evidence="8">
    <location>
        <begin position="67"/>
        <end position="135"/>
    </location>
</feature>
<dbReference type="SUPFAM" id="SSF57933">
    <property type="entry name" value="TAZ domain"/>
    <property type="match status" value="1"/>
</dbReference>
<dbReference type="SMART" id="SM00551">
    <property type="entry name" value="ZnF_TAZ"/>
    <property type="match status" value="1"/>
</dbReference>
<dbReference type="GO" id="GO:0005516">
    <property type="term" value="F:calmodulin binding"/>
    <property type="evidence" value="ECO:0007669"/>
    <property type="project" value="UniProtKB-ARBA"/>
</dbReference>
<comment type="subcellular location">
    <subcellularLocation>
        <location evidence="1">Endomembrane system</location>
        <topology evidence="1">Peripheral membrane protein</topology>
    </subcellularLocation>
</comment>
<proteinExistence type="predicted"/>
<evidence type="ECO:0000313" key="9">
    <source>
        <dbReference type="EMBL" id="KAK7367615.1"/>
    </source>
</evidence>
<evidence type="ECO:0000259" key="8">
    <source>
        <dbReference type="PROSITE" id="PS50097"/>
    </source>
</evidence>
<dbReference type="Gene3D" id="1.20.1020.10">
    <property type="entry name" value="TAZ domain"/>
    <property type="match status" value="1"/>
</dbReference>
<dbReference type="GO" id="GO:0008270">
    <property type="term" value="F:zinc ion binding"/>
    <property type="evidence" value="ECO:0007669"/>
    <property type="project" value="UniProtKB-KW"/>
</dbReference>
<dbReference type="SUPFAM" id="SSF54695">
    <property type="entry name" value="POZ domain"/>
    <property type="match status" value="1"/>
</dbReference>
<dbReference type="GO" id="GO:0006355">
    <property type="term" value="P:regulation of DNA-templated transcription"/>
    <property type="evidence" value="ECO:0007669"/>
    <property type="project" value="UniProtKB-ARBA"/>
</dbReference>
<evidence type="ECO:0000256" key="4">
    <source>
        <dbReference type="ARBA" id="ARBA00022771"/>
    </source>
</evidence>
<dbReference type="Gene3D" id="3.30.710.10">
    <property type="entry name" value="Potassium Channel Kv1.1, Chain A"/>
    <property type="match status" value="1"/>
</dbReference>
<keyword evidence="10" id="KW-1185">Reference proteome</keyword>
<evidence type="ECO:0000256" key="1">
    <source>
        <dbReference type="ARBA" id="ARBA00004184"/>
    </source>
</evidence>
<dbReference type="EMBL" id="JAYMYR010000004">
    <property type="protein sequence ID" value="KAK7367615.1"/>
    <property type="molecule type" value="Genomic_DNA"/>
</dbReference>
<protein>
    <recommendedName>
        <fullName evidence="8">BTB domain-containing protein</fullName>
    </recommendedName>
</protein>
<evidence type="ECO:0000256" key="2">
    <source>
        <dbReference type="ARBA" id="ARBA00004906"/>
    </source>
</evidence>
<dbReference type="Gene3D" id="1.25.40.420">
    <property type="match status" value="1"/>
</dbReference>
<sequence length="375" mass="43262">MIEKSSNSLQNNNQLIPLPPSTMSSSISINSSSDMRSNNSKSRRQNNNTSSSTKDLWERHFYQGYKADVCINTNNGGIVYAHSNILAMASPVLRGILKQANRCGRWRTISIIGVPHYVVLIFIRYLYTYSYEKEDMEEFVLHLLVLSHVYMVPHLKFECGQNLELGLLNIDNLVDVFQLALLCDAPRLSLICHRKILKNFKVVSESEGWKTMKLSHPLLEKEILESMIDEENIKKERIRKMKERKIYLQLYEAMEALVHICKDGCQTIGPYDKDLQANQPCKYSACNGLELLVRHFAGCKLRVPGGCVHCKRMWQLFELHSRLCVNSEECRVPLCRNFKQRISAQSKKDEIRWKILVEKILRTKGIGIASCFMQQ</sequence>
<comment type="caution">
    <text evidence="9">The sequence shown here is derived from an EMBL/GenBank/DDBJ whole genome shotgun (WGS) entry which is preliminary data.</text>
</comment>
<dbReference type="InterPro" id="IPR000210">
    <property type="entry name" value="BTB/POZ_dom"/>
</dbReference>
<name>A0AAN9N6V0_PHACN</name>
<dbReference type="Pfam" id="PF00651">
    <property type="entry name" value="BTB"/>
    <property type="match status" value="1"/>
</dbReference>
<dbReference type="GO" id="GO:0042542">
    <property type="term" value="P:response to hydrogen peroxide"/>
    <property type="evidence" value="ECO:0007669"/>
    <property type="project" value="UniProtKB-ARBA"/>
</dbReference>
<dbReference type="PANTHER" id="PTHR46287:SF11">
    <property type="entry name" value="BTB_POZ AND TAZ DOMAIN-CONTAINING PROTEIN 4"/>
    <property type="match status" value="1"/>
</dbReference>
<keyword evidence="4" id="KW-0863">Zinc-finger</keyword>
<feature type="region of interest" description="Disordered" evidence="7">
    <location>
        <begin position="1"/>
        <end position="52"/>
    </location>
</feature>
<evidence type="ECO:0000256" key="5">
    <source>
        <dbReference type="ARBA" id="ARBA00022786"/>
    </source>
</evidence>
<dbReference type="AlphaFoldDB" id="A0AAN9N6V0"/>
<reference evidence="9 10" key="1">
    <citation type="submission" date="2024-01" db="EMBL/GenBank/DDBJ databases">
        <title>The genomes of 5 underutilized Papilionoideae crops provide insights into root nodulation and disease resistanc.</title>
        <authorList>
            <person name="Jiang F."/>
        </authorList>
    </citation>
    <scope>NUCLEOTIDE SEQUENCE [LARGE SCALE GENOMIC DNA]</scope>
    <source>
        <strain evidence="9">JINMINGXINNONG_FW02</strain>
        <tissue evidence="9">Leaves</tissue>
    </source>
</reference>